<name>A0A2K3DKB6_CHLRE</name>
<dbReference type="RefSeq" id="XP_042922852.1">
    <property type="nucleotide sequence ID" value="XM_043064284.1"/>
</dbReference>
<feature type="compositionally biased region" description="Gly residues" evidence="2">
    <location>
        <begin position="227"/>
        <end position="248"/>
    </location>
</feature>
<feature type="compositionally biased region" description="Low complexity" evidence="2">
    <location>
        <begin position="424"/>
        <end position="441"/>
    </location>
</feature>
<feature type="compositionally biased region" description="Acidic residues" evidence="2">
    <location>
        <begin position="469"/>
        <end position="481"/>
    </location>
</feature>
<protein>
    <submittedName>
        <fullName evidence="3">Uncharacterized protein</fullName>
    </submittedName>
</protein>
<gene>
    <name evidence="3" type="ORF">CHLRE_07g337125v5</name>
</gene>
<dbReference type="Gramene" id="PNW80961">
    <property type="protein sequence ID" value="PNW80961"/>
    <property type="gene ID" value="CHLRE_07g337125v5"/>
</dbReference>
<dbReference type="KEGG" id="cre:CHLRE_07g337125v5"/>
<feature type="region of interest" description="Disordered" evidence="2">
    <location>
        <begin position="122"/>
        <end position="141"/>
    </location>
</feature>
<accession>A0A2K3DKB6</accession>
<feature type="compositionally biased region" description="Low complexity" evidence="2">
    <location>
        <begin position="353"/>
        <end position="395"/>
    </location>
</feature>
<dbReference type="OrthoDB" id="10641688at2759"/>
<evidence type="ECO:0000313" key="4">
    <source>
        <dbReference type="Proteomes" id="UP000006906"/>
    </source>
</evidence>
<dbReference type="InParanoid" id="A0A2K3DKB6"/>
<dbReference type="GeneID" id="5725654"/>
<feature type="compositionally biased region" description="Low complexity" evidence="2">
    <location>
        <begin position="130"/>
        <end position="141"/>
    </location>
</feature>
<feature type="coiled-coil region" evidence="1">
    <location>
        <begin position="24"/>
        <end position="79"/>
    </location>
</feature>
<evidence type="ECO:0000313" key="3">
    <source>
        <dbReference type="EMBL" id="PNW80961.1"/>
    </source>
</evidence>
<dbReference type="Proteomes" id="UP000006906">
    <property type="component" value="Chromosome 7"/>
</dbReference>
<dbReference type="EMBL" id="CM008968">
    <property type="protein sequence ID" value="PNW80961.1"/>
    <property type="molecule type" value="Genomic_DNA"/>
</dbReference>
<feature type="compositionally biased region" description="Low complexity" evidence="2">
    <location>
        <begin position="454"/>
        <end position="468"/>
    </location>
</feature>
<feature type="region of interest" description="Disordered" evidence="2">
    <location>
        <begin position="227"/>
        <end position="481"/>
    </location>
</feature>
<proteinExistence type="predicted"/>
<dbReference type="AlphaFoldDB" id="A0A2K3DKB6"/>
<evidence type="ECO:0000256" key="1">
    <source>
        <dbReference type="SAM" id="Coils"/>
    </source>
</evidence>
<sequence length="504" mass="50209">MVPAAATIAPPSFDRSFILLEEEVQELLASTAALEADLKNVEQQVEVAERRRVEAAARRKNAEEARERHVAELEEAQEELRAGTWQPAGGVTTEGDAEPLPPAATVEVSVGTTSVSLAVTANSEAPSTRGGAASGDAPTAAAGVGDATAGVPLQPLTQRQVNERCRGVLRLLRDISEASRSMPDRDEAFTALLRDSYKGLLTALKAAIPPSSNNSTAGAGVGAGAGPGAGAAAAGGGGGGGGSNGGRQGPTSRGQGRSQAGGGASTAAGSAAGTPRPEAPLADGGAQPGTGNSTGGAAVLNREPLQRAVAAKRLYQQQQQQLRAVRSRSASPPSGPGTALYSGLPPLRVAPDGQAAAPSVVAPVAGQSGAGGVSSRAGAARQLQPRQQQQDRPQATGARTSGVGRPSGSGAEAKAGVGAGAGPGTRRSSGSGREAGRAAASQQLYESARGPAGAAMAQSLLQPLLQPNPDDDAVGGPDEEADWDWHWQEAQAEAVLEAAQDEGA</sequence>
<reference evidence="3 4" key="1">
    <citation type="journal article" date="2007" name="Science">
        <title>The Chlamydomonas genome reveals the evolution of key animal and plant functions.</title>
        <authorList>
            <person name="Merchant S.S."/>
            <person name="Prochnik S.E."/>
            <person name="Vallon O."/>
            <person name="Harris E.H."/>
            <person name="Karpowicz S.J."/>
            <person name="Witman G.B."/>
            <person name="Terry A."/>
            <person name="Salamov A."/>
            <person name="Fritz-Laylin L.K."/>
            <person name="Marechal-Drouard L."/>
            <person name="Marshall W.F."/>
            <person name="Qu L.H."/>
            <person name="Nelson D.R."/>
            <person name="Sanderfoot A.A."/>
            <person name="Spalding M.H."/>
            <person name="Kapitonov V.V."/>
            <person name="Ren Q."/>
            <person name="Ferris P."/>
            <person name="Lindquist E."/>
            <person name="Shapiro H."/>
            <person name="Lucas S.M."/>
            <person name="Grimwood J."/>
            <person name="Schmutz J."/>
            <person name="Cardol P."/>
            <person name="Cerutti H."/>
            <person name="Chanfreau G."/>
            <person name="Chen C.L."/>
            <person name="Cognat V."/>
            <person name="Croft M.T."/>
            <person name="Dent R."/>
            <person name="Dutcher S."/>
            <person name="Fernandez E."/>
            <person name="Fukuzawa H."/>
            <person name="Gonzalez-Ballester D."/>
            <person name="Gonzalez-Halphen D."/>
            <person name="Hallmann A."/>
            <person name="Hanikenne M."/>
            <person name="Hippler M."/>
            <person name="Inwood W."/>
            <person name="Jabbari K."/>
            <person name="Kalanon M."/>
            <person name="Kuras R."/>
            <person name="Lefebvre P.A."/>
            <person name="Lemaire S.D."/>
            <person name="Lobanov A.V."/>
            <person name="Lohr M."/>
            <person name="Manuell A."/>
            <person name="Meier I."/>
            <person name="Mets L."/>
            <person name="Mittag M."/>
            <person name="Mittelmeier T."/>
            <person name="Moroney J.V."/>
            <person name="Moseley J."/>
            <person name="Napoli C."/>
            <person name="Nedelcu A.M."/>
            <person name="Niyogi K."/>
            <person name="Novoselov S.V."/>
            <person name="Paulsen I.T."/>
            <person name="Pazour G."/>
            <person name="Purton S."/>
            <person name="Ral J.P."/>
            <person name="Riano-Pachon D.M."/>
            <person name="Riekhof W."/>
            <person name="Rymarquis L."/>
            <person name="Schroda M."/>
            <person name="Stern D."/>
            <person name="Umen J."/>
            <person name="Willows R."/>
            <person name="Wilson N."/>
            <person name="Zimmer S.L."/>
            <person name="Allmer J."/>
            <person name="Balk J."/>
            <person name="Bisova K."/>
            <person name="Chen C.J."/>
            <person name="Elias M."/>
            <person name="Gendler K."/>
            <person name="Hauser C."/>
            <person name="Lamb M.R."/>
            <person name="Ledford H."/>
            <person name="Long J.C."/>
            <person name="Minagawa J."/>
            <person name="Page M.D."/>
            <person name="Pan J."/>
            <person name="Pootakham W."/>
            <person name="Roje S."/>
            <person name="Rose A."/>
            <person name="Stahlberg E."/>
            <person name="Terauchi A.M."/>
            <person name="Yang P."/>
            <person name="Ball S."/>
            <person name="Bowler C."/>
            <person name="Dieckmann C.L."/>
            <person name="Gladyshev V.N."/>
            <person name="Green P."/>
            <person name="Jorgensen R."/>
            <person name="Mayfield S."/>
            <person name="Mueller-Roeber B."/>
            <person name="Rajamani S."/>
            <person name="Sayre R.T."/>
            <person name="Brokstein P."/>
            <person name="Dubchak I."/>
            <person name="Goodstein D."/>
            <person name="Hornick L."/>
            <person name="Huang Y.W."/>
            <person name="Jhaveri J."/>
            <person name="Luo Y."/>
            <person name="Martinez D."/>
            <person name="Ngau W.C."/>
            <person name="Otillar B."/>
            <person name="Poliakov A."/>
            <person name="Porter A."/>
            <person name="Szajkowski L."/>
            <person name="Werner G."/>
            <person name="Zhou K."/>
            <person name="Grigoriev I.V."/>
            <person name="Rokhsar D.S."/>
            <person name="Grossman A.R."/>
        </authorList>
    </citation>
    <scope>NUCLEOTIDE SEQUENCE [LARGE SCALE GENOMIC DNA]</scope>
    <source>
        <strain evidence="4">CC-503</strain>
    </source>
</reference>
<keyword evidence="4" id="KW-1185">Reference proteome</keyword>
<keyword evidence="1" id="KW-0175">Coiled coil</keyword>
<evidence type="ECO:0000256" key="2">
    <source>
        <dbReference type="SAM" id="MobiDB-lite"/>
    </source>
</evidence>
<organism evidence="3 4">
    <name type="scientific">Chlamydomonas reinhardtii</name>
    <name type="common">Chlamydomonas smithii</name>
    <dbReference type="NCBI Taxonomy" id="3055"/>
    <lineage>
        <taxon>Eukaryota</taxon>
        <taxon>Viridiplantae</taxon>
        <taxon>Chlorophyta</taxon>
        <taxon>core chlorophytes</taxon>
        <taxon>Chlorophyceae</taxon>
        <taxon>CS clade</taxon>
        <taxon>Chlamydomonadales</taxon>
        <taxon>Chlamydomonadaceae</taxon>
        <taxon>Chlamydomonas</taxon>
    </lineage>
</organism>
<feature type="compositionally biased region" description="Low complexity" evidence="2">
    <location>
        <begin position="316"/>
        <end position="332"/>
    </location>
</feature>